<dbReference type="Pfam" id="PF00855">
    <property type="entry name" value="PWWP"/>
    <property type="match status" value="1"/>
</dbReference>
<dbReference type="PANTHER" id="PTHR13793">
    <property type="entry name" value="PHD FINGER PROTEINS"/>
    <property type="match status" value="1"/>
</dbReference>
<keyword evidence="3" id="KW-0949">S-adenosyl-L-methionine</keyword>
<dbReference type="InterPro" id="IPR046341">
    <property type="entry name" value="SET_dom_sf"/>
</dbReference>
<dbReference type="Proteomes" id="UP000316621">
    <property type="component" value="Chromosome 7"/>
</dbReference>
<dbReference type="Pfam" id="PF13832">
    <property type="entry name" value="zf-HC5HC2H_2"/>
    <property type="match status" value="1"/>
</dbReference>
<dbReference type="GO" id="GO:0008168">
    <property type="term" value="F:methyltransferase activity"/>
    <property type="evidence" value="ECO:0007669"/>
    <property type="project" value="UniProtKB-KW"/>
</dbReference>
<dbReference type="Pfam" id="PF00856">
    <property type="entry name" value="SET"/>
    <property type="match status" value="1"/>
</dbReference>
<organism evidence="7 8">
    <name type="scientific">Papaver somniferum</name>
    <name type="common">Opium poppy</name>
    <dbReference type="NCBI Taxonomy" id="3469"/>
    <lineage>
        <taxon>Eukaryota</taxon>
        <taxon>Viridiplantae</taxon>
        <taxon>Streptophyta</taxon>
        <taxon>Embryophyta</taxon>
        <taxon>Tracheophyta</taxon>
        <taxon>Spermatophyta</taxon>
        <taxon>Magnoliopsida</taxon>
        <taxon>Ranunculales</taxon>
        <taxon>Papaveraceae</taxon>
        <taxon>Papaveroideae</taxon>
        <taxon>Papaver</taxon>
    </lineage>
</organism>
<evidence type="ECO:0000259" key="4">
    <source>
        <dbReference type="PROSITE" id="PS50280"/>
    </source>
</evidence>
<dbReference type="Gramene" id="RZC71053">
    <property type="protein sequence ID" value="RZC71053"/>
    <property type="gene ID" value="C5167_034246"/>
</dbReference>
<keyword evidence="2" id="KW-0808">Transferase</keyword>
<dbReference type="GO" id="GO:0006357">
    <property type="term" value="P:regulation of transcription by RNA polymerase II"/>
    <property type="evidence" value="ECO:0007669"/>
    <property type="project" value="TreeGrafter"/>
</dbReference>
<gene>
    <name evidence="7" type="ORF">C5167_034246</name>
</gene>
<dbReference type="EMBL" id="CM010721">
    <property type="protein sequence ID" value="RZC71053.1"/>
    <property type="molecule type" value="Genomic_DNA"/>
</dbReference>
<dbReference type="SUPFAM" id="SSF82199">
    <property type="entry name" value="SET domain"/>
    <property type="match status" value="1"/>
</dbReference>
<dbReference type="CDD" id="cd10518">
    <property type="entry name" value="SET_SETD1-like"/>
    <property type="match status" value="1"/>
</dbReference>
<dbReference type="PANTHER" id="PTHR13793:SF132">
    <property type="entry name" value="HISTONE-LYSINE N-METHYLTRANSFERASE ATX5"/>
    <property type="match status" value="1"/>
</dbReference>
<dbReference type="InterPro" id="IPR001214">
    <property type="entry name" value="SET_dom"/>
</dbReference>
<dbReference type="AlphaFoldDB" id="A0A4Y7KCE2"/>
<dbReference type="PROSITE" id="PS50280">
    <property type="entry name" value="SET"/>
    <property type="match status" value="1"/>
</dbReference>
<evidence type="ECO:0000313" key="7">
    <source>
        <dbReference type="EMBL" id="RZC71053.1"/>
    </source>
</evidence>
<proteinExistence type="predicted"/>
<reference evidence="7 8" key="1">
    <citation type="journal article" date="2018" name="Science">
        <title>The opium poppy genome and morphinan production.</title>
        <authorList>
            <person name="Guo L."/>
            <person name="Winzer T."/>
            <person name="Yang X."/>
            <person name="Li Y."/>
            <person name="Ning Z."/>
            <person name="He Z."/>
            <person name="Teodor R."/>
            <person name="Lu Y."/>
            <person name="Bowser T.A."/>
            <person name="Graham I.A."/>
            <person name="Ye K."/>
        </authorList>
    </citation>
    <scope>NUCLEOTIDE SEQUENCE [LARGE SCALE GENOMIC DNA]</scope>
    <source>
        <strain evidence="8">cv. HN1</strain>
        <tissue evidence="7">Leaves</tissue>
    </source>
</reference>
<dbReference type="SMART" id="SM00317">
    <property type="entry name" value="SET"/>
    <property type="match status" value="1"/>
</dbReference>
<dbReference type="InterPro" id="IPR003616">
    <property type="entry name" value="Post-SET_dom"/>
</dbReference>
<dbReference type="CDD" id="cd20143">
    <property type="entry name" value="PWWP_AtATX3-like"/>
    <property type="match status" value="1"/>
</dbReference>
<dbReference type="PROSITE" id="PS50812">
    <property type="entry name" value="PWWP"/>
    <property type="match status" value="1"/>
</dbReference>
<evidence type="ECO:0000256" key="1">
    <source>
        <dbReference type="ARBA" id="ARBA00022603"/>
    </source>
</evidence>
<feature type="domain" description="PWWP" evidence="5">
    <location>
        <begin position="228"/>
        <end position="297"/>
    </location>
</feature>
<dbReference type="SMART" id="SM00293">
    <property type="entry name" value="PWWP"/>
    <property type="match status" value="1"/>
</dbReference>
<evidence type="ECO:0008006" key="9">
    <source>
        <dbReference type="Google" id="ProtNLM"/>
    </source>
</evidence>
<dbReference type="InterPro" id="IPR000313">
    <property type="entry name" value="PWWP_dom"/>
</dbReference>
<dbReference type="SMART" id="SM00508">
    <property type="entry name" value="PostSET"/>
    <property type="match status" value="1"/>
</dbReference>
<keyword evidence="1" id="KW-0489">Methyltransferase</keyword>
<accession>A0A4Y7KCE2</accession>
<evidence type="ECO:0000259" key="5">
    <source>
        <dbReference type="PROSITE" id="PS50812"/>
    </source>
</evidence>
<evidence type="ECO:0000256" key="2">
    <source>
        <dbReference type="ARBA" id="ARBA00022679"/>
    </source>
</evidence>
<dbReference type="InterPro" id="IPR050701">
    <property type="entry name" value="Histone_Mod_Regulator"/>
</dbReference>
<name>A0A4Y7KCE2_PAPSO</name>
<dbReference type="PROSITE" id="PS50868">
    <property type="entry name" value="POST_SET"/>
    <property type="match status" value="1"/>
</dbReference>
<dbReference type="Gene3D" id="2.170.270.10">
    <property type="entry name" value="SET domain"/>
    <property type="match status" value="1"/>
</dbReference>
<sequence length="912" mass="104026">MNIKGSSESETPRLKRCKTEQVSCSYNNGISGYIKKRKVNEDDEFQLFENVVADGISFAFEQSFGDNGRIPASWHTENFCHGEGELKNQNDHMIENRVELYFSPLVRTSRGRVQVLPSRFSDSALHPWMKEDMGTSYLELSDINVGILNTHKKRKYNKKSCKILDKENSFSYPSSRVVSKFEEVKIERGWDEIDCLGSRISSSLTSVCEQLVIDDKKTSVTEFEEKPRCDLVWAKCGKRYPAWPAIVIDPMLEAPESVLNSCVAGAICVMFFGYSAKRKERDYAWVKHGMLFHFMDYVDRFQGQTQLHKSKPSDFRMAIEEAFLVDNGFSEMSMEGVHTPNDQSICLQSFPRGIKRTIDSNKDQECHSHDQASHFLLLFFLSRGLNFHFSEKADANESPNLANTDYYCPDCKTRFNFDLSSFKNSQPNTRSDENRGLYALPNRLAVVCSNSSKTRTIRGICRFASNATMFCLSFYLISLLGRPFSVLYVNVAHVERRSNNHLGSGSSIQILQVSKCLEHGLVSTKTPKTPSLEPKQQKLIDFFQGGALKPCEVNPLWVHVTCAWFQPEVSFSSDETMEPAVGIFSIPSSSFGKFHCSEKNGRQITKMVSYCAFHRTPNPDNVLAVKNSAGIISTKGMLQDKNRTGARLTSSSRTVLSEDLHIESDHYNSLSAARCRIYKQQHKRRSMGDGAIPHIVMGLHHHPLPMIECLNTFREEKLLKSFTTFKERLYDLQASFPFTKTEKERVCFGRSGVHGWGLFARKEIHEGEMVLEYRGEQVRGKVADLREVRYKKEGKDCYVRHVLTLLLFVFFSVSEAHLGYRYVQLFKISEEVVVDATYKGNMARLINHSCMPNCYARIMSVGGEENRIVLIAKMNLSVGDELTYDYMFDTDESDDFKVPCYCKAANCRKFMN</sequence>
<dbReference type="OMA" id="WHTENFC"/>
<protein>
    <recommendedName>
        <fullName evidence="9">Histone-lysine N-methyltransferase</fullName>
    </recommendedName>
</protein>
<dbReference type="STRING" id="3469.A0A4Y7KCE2"/>
<dbReference type="GO" id="GO:0032259">
    <property type="term" value="P:methylation"/>
    <property type="evidence" value="ECO:0007669"/>
    <property type="project" value="UniProtKB-KW"/>
</dbReference>
<keyword evidence="8" id="KW-1185">Reference proteome</keyword>
<evidence type="ECO:0000313" key="8">
    <source>
        <dbReference type="Proteomes" id="UP000316621"/>
    </source>
</evidence>
<evidence type="ECO:0000256" key="3">
    <source>
        <dbReference type="ARBA" id="ARBA00022691"/>
    </source>
</evidence>
<dbReference type="SUPFAM" id="SSF63748">
    <property type="entry name" value="Tudor/PWWP/MBT"/>
    <property type="match status" value="1"/>
</dbReference>
<evidence type="ECO:0000259" key="6">
    <source>
        <dbReference type="PROSITE" id="PS50868"/>
    </source>
</evidence>
<feature type="domain" description="SET" evidence="4">
    <location>
        <begin position="744"/>
        <end position="887"/>
    </location>
</feature>
<dbReference type="Gene3D" id="2.30.30.140">
    <property type="match status" value="1"/>
</dbReference>
<feature type="domain" description="Post-SET" evidence="6">
    <location>
        <begin position="896"/>
        <end position="912"/>
    </location>
</feature>